<dbReference type="InterPro" id="IPR000073">
    <property type="entry name" value="AB_hydrolase_1"/>
</dbReference>
<feature type="region of interest" description="Disordered" evidence="1">
    <location>
        <begin position="143"/>
        <end position="162"/>
    </location>
</feature>
<evidence type="ECO:0000313" key="3">
    <source>
        <dbReference type="EMBL" id="NQV66853.1"/>
    </source>
</evidence>
<gene>
    <name evidence="3" type="ORF">HQ497_15945</name>
</gene>
<dbReference type="AlphaFoldDB" id="A0A973AAH2"/>
<dbReference type="InterPro" id="IPR029058">
    <property type="entry name" value="AB_hydrolase_fold"/>
</dbReference>
<dbReference type="Gene3D" id="3.40.50.1820">
    <property type="entry name" value="alpha/beta hydrolase"/>
    <property type="match status" value="1"/>
</dbReference>
<dbReference type="PANTHER" id="PTHR43433:SF5">
    <property type="entry name" value="AB HYDROLASE-1 DOMAIN-CONTAINING PROTEIN"/>
    <property type="match status" value="1"/>
</dbReference>
<dbReference type="EMBL" id="JABMOJ010000593">
    <property type="protein sequence ID" value="NQV66853.1"/>
    <property type="molecule type" value="Genomic_DNA"/>
</dbReference>
<name>A0A973AAH2_9GAMM</name>
<comment type="caution">
    <text evidence="3">The sequence shown here is derived from an EMBL/GenBank/DDBJ whole genome shotgun (WGS) entry which is preliminary data.</text>
</comment>
<reference evidence="3" key="1">
    <citation type="submission" date="2020-05" db="EMBL/GenBank/DDBJ databases">
        <title>Sulfur intermediates as new biogeochemical hubs in an aquatic model microbial ecosystem.</title>
        <authorList>
            <person name="Vigneron A."/>
        </authorList>
    </citation>
    <scope>NUCLEOTIDE SEQUENCE</scope>
    <source>
        <strain evidence="3">Bin.250</strain>
    </source>
</reference>
<protein>
    <submittedName>
        <fullName evidence="3">Alpha/beta fold hydrolase</fullName>
    </submittedName>
</protein>
<dbReference type="SUPFAM" id="SSF53474">
    <property type="entry name" value="alpha/beta-Hydrolases"/>
    <property type="match status" value="1"/>
</dbReference>
<accession>A0A973AAH2</accession>
<dbReference type="Proteomes" id="UP000754644">
    <property type="component" value="Unassembled WGS sequence"/>
</dbReference>
<dbReference type="PANTHER" id="PTHR43433">
    <property type="entry name" value="HYDROLASE, ALPHA/BETA FOLD FAMILY PROTEIN"/>
    <property type="match status" value="1"/>
</dbReference>
<feature type="domain" description="AB hydrolase-1" evidence="2">
    <location>
        <begin position="22"/>
        <end position="139"/>
    </location>
</feature>
<dbReference type="Pfam" id="PF00561">
    <property type="entry name" value="Abhydrolase_1"/>
    <property type="match status" value="1"/>
</dbReference>
<evidence type="ECO:0000256" key="1">
    <source>
        <dbReference type="SAM" id="MobiDB-lite"/>
    </source>
</evidence>
<keyword evidence="3" id="KW-0378">Hydrolase</keyword>
<evidence type="ECO:0000259" key="2">
    <source>
        <dbReference type="Pfam" id="PF00561"/>
    </source>
</evidence>
<sequence>MTQVVANQISLEYEARGDQQQPTVILMRGLGTQLIDWPEVLLDGLVEQGFHVVVFDNRDVGLSESFTQAGLPDLSAIVRGDRGTLAYDLQDMANDVIGLMDALGIQRAHVMGISMGGMIAQVLAATHGARLLSMISMMSSSSRRGLPGATPAAQASLTASPDPAGGKAAAIALTAEGLLICGSPAYPETLEERLAIAQKRFDRNHNPAGVARQMAAVMATGDRTGLL</sequence>
<organism evidence="3 4">
    <name type="scientific">SAR86 cluster bacterium</name>
    <dbReference type="NCBI Taxonomy" id="2030880"/>
    <lineage>
        <taxon>Bacteria</taxon>
        <taxon>Pseudomonadati</taxon>
        <taxon>Pseudomonadota</taxon>
        <taxon>Gammaproteobacteria</taxon>
        <taxon>SAR86 cluster</taxon>
    </lineage>
</organism>
<dbReference type="InterPro" id="IPR050471">
    <property type="entry name" value="AB_hydrolase"/>
</dbReference>
<dbReference type="GO" id="GO:0004806">
    <property type="term" value="F:triacylglycerol lipase activity"/>
    <property type="evidence" value="ECO:0007669"/>
    <property type="project" value="TreeGrafter"/>
</dbReference>
<evidence type="ECO:0000313" key="4">
    <source>
        <dbReference type="Proteomes" id="UP000754644"/>
    </source>
</evidence>
<dbReference type="GO" id="GO:0046503">
    <property type="term" value="P:glycerolipid catabolic process"/>
    <property type="evidence" value="ECO:0007669"/>
    <property type="project" value="TreeGrafter"/>
</dbReference>
<feature type="non-terminal residue" evidence="3">
    <location>
        <position position="227"/>
    </location>
</feature>
<proteinExistence type="predicted"/>